<sequence>MLRRSTVESWNVEPVRAWARQLAESRGNEMDEADTTRNHFQAAASAWQGRAYDAAYDRVAQDHDQVRKLATEIDELVGVVEAAANDVEYHRQSLLGRVADAQALGMVIDDVWKVMDYDTAEPEVRQAHQELIDGARWPFEDAVSKAAQRITEQAVETRSAGDLLGSSLDVADADTQAACFGRGDGADLADAVRRNDEAAIDRITAQLPQPVLSPGRAGV</sequence>
<evidence type="ECO:0000313" key="1">
    <source>
        <dbReference type="EMBL" id="MFC3965803.1"/>
    </source>
</evidence>
<keyword evidence="2" id="KW-1185">Reference proteome</keyword>
<protein>
    <submittedName>
        <fullName evidence="1">Uncharacterized protein</fullName>
    </submittedName>
</protein>
<dbReference type="EMBL" id="JBHSAX010000023">
    <property type="protein sequence ID" value="MFC3965803.1"/>
    <property type="molecule type" value="Genomic_DNA"/>
</dbReference>
<reference evidence="2" key="1">
    <citation type="journal article" date="2019" name="Int. J. Syst. Evol. Microbiol.">
        <title>The Global Catalogue of Microorganisms (GCM) 10K type strain sequencing project: providing services to taxonomists for standard genome sequencing and annotation.</title>
        <authorList>
            <consortium name="The Broad Institute Genomics Platform"/>
            <consortium name="The Broad Institute Genome Sequencing Center for Infectious Disease"/>
            <person name="Wu L."/>
            <person name="Ma J."/>
        </authorList>
    </citation>
    <scope>NUCLEOTIDE SEQUENCE [LARGE SCALE GENOMIC DNA]</scope>
    <source>
        <strain evidence="2">CGMCC 4.7330</strain>
    </source>
</reference>
<comment type="caution">
    <text evidence="1">The sequence shown here is derived from an EMBL/GenBank/DDBJ whole genome shotgun (WGS) entry which is preliminary data.</text>
</comment>
<gene>
    <name evidence="1" type="ORF">ACFO0B_27760</name>
</gene>
<dbReference type="Gene3D" id="1.10.287.1060">
    <property type="entry name" value="ESAT-6-like"/>
    <property type="match status" value="1"/>
</dbReference>
<dbReference type="InterPro" id="IPR036689">
    <property type="entry name" value="ESAT-6-like_sf"/>
</dbReference>
<organism evidence="1 2">
    <name type="scientific">Nocardia jiangsuensis</name>
    <dbReference type="NCBI Taxonomy" id="1691563"/>
    <lineage>
        <taxon>Bacteria</taxon>
        <taxon>Bacillati</taxon>
        <taxon>Actinomycetota</taxon>
        <taxon>Actinomycetes</taxon>
        <taxon>Mycobacteriales</taxon>
        <taxon>Nocardiaceae</taxon>
        <taxon>Nocardia</taxon>
    </lineage>
</organism>
<evidence type="ECO:0000313" key="2">
    <source>
        <dbReference type="Proteomes" id="UP001595696"/>
    </source>
</evidence>
<proteinExistence type="predicted"/>
<name>A0ABV8E056_9NOCA</name>
<dbReference type="RefSeq" id="WP_378615991.1">
    <property type="nucleotide sequence ID" value="NZ_JBHSAX010000023.1"/>
</dbReference>
<accession>A0ABV8E056</accession>
<dbReference type="SUPFAM" id="SSF140453">
    <property type="entry name" value="EsxAB dimer-like"/>
    <property type="match status" value="1"/>
</dbReference>
<dbReference type="Proteomes" id="UP001595696">
    <property type="component" value="Unassembled WGS sequence"/>
</dbReference>